<dbReference type="SUPFAM" id="SSF51735">
    <property type="entry name" value="NAD(P)-binding Rossmann-fold domains"/>
    <property type="match status" value="1"/>
</dbReference>
<evidence type="ECO:0000313" key="1">
    <source>
        <dbReference type="EMBL" id="MTH80330.1"/>
    </source>
</evidence>
<sequence>MEINRLTKNEAIDNAPYGIRVNSVNMVATDTPMIARAGILVAAAMSVEYAPKMGRITTDSISGLTQTSIIARQRFGSRLR</sequence>
<dbReference type="RefSeq" id="WP_155097679.1">
    <property type="nucleotide sequence ID" value="NZ_WMIE01000048.1"/>
</dbReference>
<protein>
    <submittedName>
        <fullName evidence="1">Uncharacterized protein</fullName>
    </submittedName>
</protein>
<dbReference type="AlphaFoldDB" id="A0A6L6JEA0"/>
<comment type="caution">
    <text evidence="1">The sequence shown here is derived from an EMBL/GenBank/DDBJ whole genome shotgun (WGS) entry which is preliminary data.</text>
</comment>
<dbReference type="InterPro" id="IPR036291">
    <property type="entry name" value="NAD(P)-bd_dom_sf"/>
</dbReference>
<dbReference type="Proteomes" id="UP000478183">
    <property type="component" value="Unassembled WGS sequence"/>
</dbReference>
<gene>
    <name evidence="1" type="ORF">GL286_21870</name>
</gene>
<organism evidence="1 2">
    <name type="scientific">Paracoccus aestuariivivens</name>
    <dbReference type="NCBI Taxonomy" id="1820333"/>
    <lineage>
        <taxon>Bacteria</taxon>
        <taxon>Pseudomonadati</taxon>
        <taxon>Pseudomonadota</taxon>
        <taxon>Alphaproteobacteria</taxon>
        <taxon>Rhodobacterales</taxon>
        <taxon>Paracoccaceae</taxon>
        <taxon>Paracoccus</taxon>
    </lineage>
</organism>
<evidence type="ECO:0000313" key="2">
    <source>
        <dbReference type="Proteomes" id="UP000478183"/>
    </source>
</evidence>
<dbReference type="EMBL" id="WMIE01000048">
    <property type="protein sequence ID" value="MTH80330.1"/>
    <property type="molecule type" value="Genomic_DNA"/>
</dbReference>
<dbReference type="OrthoDB" id="9788235at2"/>
<accession>A0A6L6JEA0</accession>
<proteinExistence type="predicted"/>
<dbReference type="Gene3D" id="3.40.50.720">
    <property type="entry name" value="NAD(P)-binding Rossmann-like Domain"/>
    <property type="match status" value="1"/>
</dbReference>
<keyword evidence="2" id="KW-1185">Reference proteome</keyword>
<name>A0A6L6JEA0_9RHOB</name>
<reference evidence="1 2" key="1">
    <citation type="submission" date="2019-11" db="EMBL/GenBank/DDBJ databases">
        <authorList>
            <person name="Dong K."/>
        </authorList>
    </citation>
    <scope>NUCLEOTIDE SEQUENCE [LARGE SCALE GENOMIC DNA]</scope>
    <source>
        <strain evidence="1 2">NBRC 111993</strain>
    </source>
</reference>